<dbReference type="EMBL" id="JACHIA010000001">
    <property type="protein sequence ID" value="MBB6068488.1"/>
    <property type="molecule type" value="Genomic_DNA"/>
</dbReference>
<keyword evidence="2" id="KW-1185">Reference proteome</keyword>
<accession>A0A841GTM6</accession>
<dbReference type="Pfam" id="PF09234">
    <property type="entry name" value="DUF1963"/>
    <property type="match status" value="1"/>
</dbReference>
<dbReference type="AlphaFoldDB" id="A0A841GTM6"/>
<reference evidence="1 2" key="1">
    <citation type="submission" date="2020-08" db="EMBL/GenBank/DDBJ databases">
        <title>Genomic Encyclopedia of Type Strains, Phase IV (KMG-IV): sequencing the most valuable type-strain genomes for metagenomic binning, comparative biology and taxonomic classification.</title>
        <authorList>
            <person name="Goeker M."/>
        </authorList>
    </citation>
    <scope>NUCLEOTIDE SEQUENCE [LARGE SCALE GENOMIC DNA]</scope>
    <source>
        <strain evidence="1 2">DSM 29007</strain>
    </source>
</reference>
<proteinExistence type="predicted"/>
<organism evidence="1 2">
    <name type="scientific">Longimicrobium terrae</name>
    <dbReference type="NCBI Taxonomy" id="1639882"/>
    <lineage>
        <taxon>Bacteria</taxon>
        <taxon>Pseudomonadati</taxon>
        <taxon>Gemmatimonadota</taxon>
        <taxon>Longimicrobiia</taxon>
        <taxon>Longimicrobiales</taxon>
        <taxon>Longimicrobiaceae</taxon>
        <taxon>Longimicrobium</taxon>
    </lineage>
</organism>
<dbReference type="Gene3D" id="2.30.320.10">
    <property type="entry name" value="YwqG-like"/>
    <property type="match status" value="1"/>
</dbReference>
<dbReference type="InterPro" id="IPR015315">
    <property type="entry name" value="DUF1963"/>
</dbReference>
<evidence type="ECO:0000313" key="2">
    <source>
        <dbReference type="Proteomes" id="UP000582837"/>
    </source>
</evidence>
<comment type="caution">
    <text evidence="1">The sequence shown here is derived from an EMBL/GenBank/DDBJ whole genome shotgun (WGS) entry which is preliminary data.</text>
</comment>
<sequence length="282" mass="31052">MAVNSLALPLIEAGLAARADALTPLALPCVRFNASEAAAIIGGSRTGGLPDVPADFDWPVWRGVPLAFVGQMDLAGASRMVPGVLPEEGVLSFFYEPKQAAWGFDPEDRGAARVYWFPQVAGLRPMEPPQALPRHGRFLPAPLEEWPGVSWPRSSAPVVREIGMSSEEGDAYFEFWEEWDAGEGGRPRHQLLGHPIPVQGEMQLECQLVTAGIYCGGPEGYADPRRGELEPGAREWRLLAQFDSDGDAEMEWGDGGMLYYWIREADLAERRFDRVWAILQCS</sequence>
<dbReference type="InterPro" id="IPR035948">
    <property type="entry name" value="YwqG-like_sf"/>
</dbReference>
<evidence type="ECO:0000313" key="1">
    <source>
        <dbReference type="EMBL" id="MBB6068488.1"/>
    </source>
</evidence>
<name>A0A841GTM6_9BACT</name>
<dbReference type="Proteomes" id="UP000582837">
    <property type="component" value="Unassembled WGS sequence"/>
</dbReference>
<dbReference type="SUPFAM" id="SSF103032">
    <property type="entry name" value="Hypothetical protein YwqG"/>
    <property type="match status" value="1"/>
</dbReference>
<gene>
    <name evidence="1" type="ORF">HNQ61_000099</name>
</gene>
<dbReference type="RefSeq" id="WP_170030611.1">
    <property type="nucleotide sequence ID" value="NZ_JABDTL010000001.1"/>
</dbReference>
<dbReference type="PANTHER" id="PTHR36436">
    <property type="entry name" value="SLL5081 PROTEIN"/>
    <property type="match status" value="1"/>
</dbReference>
<protein>
    <submittedName>
        <fullName evidence="1">Uncharacterized protein YwqG</fullName>
    </submittedName>
</protein>
<dbReference type="PANTHER" id="PTHR36436:SF6">
    <property type="entry name" value="SLL5081 PROTEIN"/>
    <property type="match status" value="1"/>
</dbReference>